<comment type="caution">
    <text evidence="2">The sequence shown here is derived from an EMBL/GenBank/DDBJ whole genome shotgun (WGS) entry which is preliminary data.</text>
</comment>
<gene>
    <name evidence="2" type="ORF">FQP13_10835</name>
</gene>
<evidence type="ECO:0000256" key="1">
    <source>
        <dbReference type="SAM" id="MobiDB-lite"/>
    </source>
</evidence>
<proteinExistence type="predicted"/>
<name>A0A5Y3ZVW7_SALER</name>
<reference evidence="2" key="1">
    <citation type="submission" date="2019-07" db="EMBL/GenBank/DDBJ databases">
        <authorList>
            <consortium name="PulseNet: The National Subtyping Network for Foodborne Disease Surveillance"/>
            <person name="Tarr C.L."/>
            <person name="Trees E."/>
            <person name="Katz L.S."/>
            <person name="Carleton-Romer H.A."/>
            <person name="Stroika S."/>
            <person name="Kucerova Z."/>
            <person name="Roache K.F."/>
            <person name="Sabol A.L."/>
            <person name="Besser J."/>
            <person name="Gerner-Smidt P."/>
        </authorList>
    </citation>
    <scope>NUCLEOTIDE SEQUENCE</scope>
    <source>
        <strain evidence="2">PNUSAS074363</strain>
    </source>
</reference>
<feature type="region of interest" description="Disordered" evidence="1">
    <location>
        <begin position="1"/>
        <end position="30"/>
    </location>
</feature>
<dbReference type="EMBL" id="AAJABR010000030">
    <property type="protein sequence ID" value="ECJ9521857.1"/>
    <property type="molecule type" value="Genomic_DNA"/>
</dbReference>
<dbReference type="Pfam" id="PF11130">
    <property type="entry name" value="TraC_F_IV"/>
    <property type="match status" value="1"/>
</dbReference>
<organism evidence="2">
    <name type="scientific">Salmonella enterica</name>
    <name type="common">Salmonella choleraesuis</name>
    <dbReference type="NCBI Taxonomy" id="28901"/>
    <lineage>
        <taxon>Bacteria</taxon>
        <taxon>Pseudomonadati</taxon>
        <taxon>Pseudomonadota</taxon>
        <taxon>Gammaproteobacteria</taxon>
        <taxon>Enterobacterales</taxon>
        <taxon>Enterobacteriaceae</taxon>
        <taxon>Salmonella</taxon>
    </lineage>
</organism>
<accession>A0A5Y3ZVW7</accession>
<feature type="compositionally biased region" description="Basic and acidic residues" evidence="1">
    <location>
        <begin position="20"/>
        <end position="30"/>
    </location>
</feature>
<dbReference type="AlphaFoldDB" id="A0A5Y3ZVW7"/>
<protein>
    <recommendedName>
        <fullName evidence="3">Conjugative transfer ATPase</fullName>
    </recommendedName>
</protein>
<evidence type="ECO:0008006" key="3">
    <source>
        <dbReference type="Google" id="ProtNLM"/>
    </source>
</evidence>
<dbReference type="InterPro" id="IPR025955">
    <property type="entry name" value="TraC/Conjuga_ATPase"/>
</dbReference>
<evidence type="ECO:0000313" key="2">
    <source>
        <dbReference type="EMBL" id="ECJ9521857.1"/>
    </source>
</evidence>
<sequence length="257" mass="29378">MFSLFSGKRTKSVPRIPHPSGREPLKREGKLTRRDEAKIYAHGPSFIDFLPWVEYLPEDECLLLDDGVSVGAVFSLSPAQTDGRSAERLEEIRDITEAALQNGPEERSSHQWVVQFYCQDEADLTAEMDLLRGYVSPAAQGSAFTQAWLSETERHLQVINRPEGLFKDEMVTGVSWRGQIRQVRMVVYRYVNSRQRESYPPVVQLRQTCDRLGMTEKDEKAQRRELMKAHGCTELEAAFMVARELDRRRGTGAVNET</sequence>